<feature type="transmembrane region" description="Helical" evidence="7">
    <location>
        <begin position="156"/>
        <end position="174"/>
    </location>
</feature>
<dbReference type="PANTHER" id="PTHR43065">
    <property type="entry name" value="SENSOR HISTIDINE KINASE"/>
    <property type="match status" value="1"/>
</dbReference>
<dbReference type="GO" id="GO:0016301">
    <property type="term" value="F:kinase activity"/>
    <property type="evidence" value="ECO:0007669"/>
    <property type="project" value="UniProtKB-KW"/>
</dbReference>
<dbReference type="InterPro" id="IPR036890">
    <property type="entry name" value="HATPase_C_sf"/>
</dbReference>
<protein>
    <submittedName>
        <fullName evidence="11">PAS domain S-box-containing protein</fullName>
    </submittedName>
</protein>
<organism evidence="11 12">
    <name type="scientific">Methanoculleus thermophilus</name>
    <dbReference type="NCBI Taxonomy" id="2200"/>
    <lineage>
        <taxon>Archaea</taxon>
        <taxon>Methanobacteriati</taxon>
        <taxon>Methanobacteriota</taxon>
        <taxon>Stenosarchaea group</taxon>
        <taxon>Methanomicrobia</taxon>
        <taxon>Methanomicrobiales</taxon>
        <taxon>Methanomicrobiaceae</taxon>
        <taxon>Methanoculleus</taxon>
    </lineage>
</organism>
<dbReference type="AlphaFoldDB" id="A0A1G8XX82"/>
<proteinExistence type="predicted"/>
<dbReference type="InterPro" id="IPR003594">
    <property type="entry name" value="HATPase_dom"/>
</dbReference>
<feature type="transmembrane region" description="Helical" evidence="7">
    <location>
        <begin position="12"/>
        <end position="31"/>
    </location>
</feature>
<dbReference type="InterPro" id="IPR005467">
    <property type="entry name" value="His_kinase_dom"/>
</dbReference>
<dbReference type="InterPro" id="IPR004358">
    <property type="entry name" value="Sig_transdc_His_kin-like_C"/>
</dbReference>
<feature type="transmembrane region" description="Helical" evidence="7">
    <location>
        <begin position="212"/>
        <end position="233"/>
    </location>
</feature>
<dbReference type="PROSITE" id="PS50112">
    <property type="entry name" value="PAS"/>
    <property type="match status" value="1"/>
</dbReference>
<evidence type="ECO:0000256" key="1">
    <source>
        <dbReference type="ARBA" id="ARBA00022553"/>
    </source>
</evidence>
<dbReference type="InterPro" id="IPR031621">
    <property type="entry name" value="HisKA_7TM"/>
</dbReference>
<dbReference type="Proteomes" id="UP000326500">
    <property type="component" value="Unassembled WGS sequence"/>
</dbReference>
<dbReference type="SUPFAM" id="SSF55874">
    <property type="entry name" value="ATPase domain of HSP90 chaperone/DNA topoisomerase II/histidine kinase"/>
    <property type="match status" value="1"/>
</dbReference>
<keyword evidence="6" id="KW-0902">Two-component regulatory system</keyword>
<dbReference type="GO" id="GO:0005524">
    <property type="term" value="F:ATP binding"/>
    <property type="evidence" value="ECO:0007669"/>
    <property type="project" value="UniProtKB-KW"/>
</dbReference>
<feature type="transmembrane region" description="Helical" evidence="7">
    <location>
        <begin position="186"/>
        <end position="206"/>
    </location>
</feature>
<evidence type="ECO:0000256" key="6">
    <source>
        <dbReference type="ARBA" id="ARBA00023012"/>
    </source>
</evidence>
<keyword evidence="5" id="KW-0067">ATP-binding</keyword>
<evidence type="ECO:0000256" key="4">
    <source>
        <dbReference type="ARBA" id="ARBA00022777"/>
    </source>
</evidence>
<dbReference type="SMART" id="SM00387">
    <property type="entry name" value="HATPase_c"/>
    <property type="match status" value="1"/>
</dbReference>
<dbReference type="RefSeq" id="WP_066955178.1">
    <property type="nucleotide sequence ID" value="NZ_BCNX01000004.1"/>
</dbReference>
<evidence type="ECO:0000259" key="8">
    <source>
        <dbReference type="PROSITE" id="PS50109"/>
    </source>
</evidence>
<reference evidence="11 12" key="1">
    <citation type="submission" date="2016-10" db="EMBL/GenBank/DDBJ databases">
        <authorList>
            <person name="Varghese N."/>
            <person name="Submissions S."/>
        </authorList>
    </citation>
    <scope>NUCLEOTIDE SEQUENCE [LARGE SCALE GENOMIC DNA]</scope>
    <source>
        <strain evidence="11 12">DSM 2373</strain>
    </source>
</reference>
<dbReference type="PROSITE" id="PS50109">
    <property type="entry name" value="HIS_KIN"/>
    <property type="match status" value="1"/>
</dbReference>
<feature type="domain" description="PAC" evidence="10">
    <location>
        <begin position="305"/>
        <end position="361"/>
    </location>
</feature>
<dbReference type="STRING" id="2200.GCA_001571405_00561"/>
<name>A0A1G8XX82_9EURY</name>
<keyword evidence="1" id="KW-0597">Phosphoprotein</keyword>
<dbReference type="Gene3D" id="3.30.450.20">
    <property type="entry name" value="PAS domain"/>
    <property type="match status" value="1"/>
</dbReference>
<dbReference type="PROSITE" id="PS50113">
    <property type="entry name" value="PAC"/>
    <property type="match status" value="1"/>
</dbReference>
<evidence type="ECO:0000259" key="10">
    <source>
        <dbReference type="PROSITE" id="PS50113"/>
    </source>
</evidence>
<keyword evidence="2" id="KW-0808">Transferase</keyword>
<dbReference type="SUPFAM" id="SSF55785">
    <property type="entry name" value="PYP-like sensor domain (PAS domain)"/>
    <property type="match status" value="1"/>
</dbReference>
<evidence type="ECO:0000313" key="12">
    <source>
        <dbReference type="Proteomes" id="UP000326500"/>
    </source>
</evidence>
<evidence type="ECO:0000256" key="2">
    <source>
        <dbReference type="ARBA" id="ARBA00022679"/>
    </source>
</evidence>
<feature type="domain" description="PAS" evidence="9">
    <location>
        <begin position="242"/>
        <end position="287"/>
    </location>
</feature>
<keyword evidence="7" id="KW-0472">Membrane</keyword>
<dbReference type="CDD" id="cd00075">
    <property type="entry name" value="HATPase"/>
    <property type="match status" value="1"/>
</dbReference>
<dbReference type="GO" id="GO:0000160">
    <property type="term" value="P:phosphorelay signal transduction system"/>
    <property type="evidence" value="ECO:0007669"/>
    <property type="project" value="UniProtKB-KW"/>
</dbReference>
<feature type="transmembrane region" description="Helical" evidence="7">
    <location>
        <begin position="106"/>
        <end position="126"/>
    </location>
</feature>
<keyword evidence="7" id="KW-0812">Transmembrane</keyword>
<evidence type="ECO:0000313" key="11">
    <source>
        <dbReference type="EMBL" id="SDJ95133.1"/>
    </source>
</evidence>
<feature type="transmembrane region" description="Helical" evidence="7">
    <location>
        <begin position="70"/>
        <end position="94"/>
    </location>
</feature>
<evidence type="ECO:0000259" key="9">
    <source>
        <dbReference type="PROSITE" id="PS50112"/>
    </source>
</evidence>
<evidence type="ECO:0000256" key="7">
    <source>
        <dbReference type="SAM" id="Phobius"/>
    </source>
</evidence>
<keyword evidence="4" id="KW-0418">Kinase</keyword>
<dbReference type="InterPro" id="IPR000014">
    <property type="entry name" value="PAS"/>
</dbReference>
<keyword evidence="7" id="KW-1133">Transmembrane helix</keyword>
<dbReference type="NCBIfam" id="TIGR00229">
    <property type="entry name" value="sensory_box"/>
    <property type="match status" value="1"/>
</dbReference>
<dbReference type="Gene3D" id="3.30.565.10">
    <property type="entry name" value="Histidine kinase-like ATPase, C-terminal domain"/>
    <property type="match status" value="1"/>
</dbReference>
<dbReference type="EMBL" id="FNFT01000002">
    <property type="protein sequence ID" value="SDJ95133.1"/>
    <property type="molecule type" value="Genomic_DNA"/>
</dbReference>
<dbReference type="Pfam" id="PF02518">
    <property type="entry name" value="HATPase_c"/>
    <property type="match status" value="1"/>
</dbReference>
<dbReference type="PANTHER" id="PTHR43065:SF10">
    <property type="entry name" value="PEROXIDE STRESS-ACTIVATED HISTIDINE KINASE MAK3"/>
    <property type="match status" value="1"/>
</dbReference>
<dbReference type="InterPro" id="IPR013656">
    <property type="entry name" value="PAS_4"/>
</dbReference>
<gene>
    <name evidence="11" type="ORF">SAMN04488571_10297</name>
</gene>
<feature type="transmembrane region" description="Helical" evidence="7">
    <location>
        <begin position="43"/>
        <end position="64"/>
    </location>
</feature>
<accession>A0A1G8XX82</accession>
<evidence type="ECO:0000256" key="3">
    <source>
        <dbReference type="ARBA" id="ARBA00022741"/>
    </source>
</evidence>
<sequence length="576" mass="62895">MPDLINVLSPVLAGFCIISALITYSLGMYVFARNASSAVNRLFLVLTLATTYWALDEFLLWRFASDEGCFMFWLKAGAFWIFVIALATHFTLVFTDHPLTREKKHGILLAALYLPALLFALVGLFTDLLVTVTFQPGTGYVHLPAFTSPVYLVEKAYITLAIGWVIYTGISSWLKAPPGRKRRQNLLFCIGIITAVGLSILSELVLTPLGIYTVNATFIGIGIFSLLIAYAILRHRLFTLSPQTAADDIVRTIPEGLILVDAEGRIVTANASAAEIFGVAESGLVGQPITRFIPDTVCTAIRTAVAKEGRVSDIEVTHNGRGSTICIAGALVRNPAGEPAGIVLIARDITDQKAAETALRTANQKLSLLSQVTCHDIGNEITGLAWHLTLLSEDRMHPDAETHLSRSIEIVEDIKKHLQFSREYQTLGTYQPIWQPLEPMITRAIGSMHLAKVDISTRVAPVEIYADPLAQKVAYNLIENAIQHGSSVTRICISTDELADGTLTVVFEDDGAGVPDDEKERIFRYGHGKNTGFGLAFARDILSVTDIRIHETGTAGRGARFEILVPPGAWRPLQGD</sequence>
<evidence type="ECO:0000256" key="5">
    <source>
        <dbReference type="ARBA" id="ARBA00022840"/>
    </source>
</evidence>
<dbReference type="CDD" id="cd00130">
    <property type="entry name" value="PAS"/>
    <property type="match status" value="1"/>
</dbReference>
<dbReference type="PRINTS" id="PR00344">
    <property type="entry name" value="BCTRLSENSOR"/>
</dbReference>
<dbReference type="Pfam" id="PF08448">
    <property type="entry name" value="PAS_4"/>
    <property type="match status" value="1"/>
</dbReference>
<dbReference type="Pfam" id="PF16927">
    <property type="entry name" value="HisKA_7TM"/>
    <property type="match status" value="1"/>
</dbReference>
<feature type="domain" description="Histidine kinase" evidence="8">
    <location>
        <begin position="372"/>
        <end position="569"/>
    </location>
</feature>
<dbReference type="SMART" id="SM00091">
    <property type="entry name" value="PAS"/>
    <property type="match status" value="1"/>
</dbReference>
<dbReference type="InterPro" id="IPR000700">
    <property type="entry name" value="PAS-assoc_C"/>
</dbReference>
<dbReference type="InterPro" id="IPR035965">
    <property type="entry name" value="PAS-like_dom_sf"/>
</dbReference>
<keyword evidence="3" id="KW-0547">Nucleotide-binding</keyword>
<keyword evidence="12" id="KW-1185">Reference proteome</keyword>